<protein>
    <recommendedName>
        <fullName evidence="2">Steroid 5-alpha reductase C-terminal domain-containing protein</fullName>
    </recommendedName>
</protein>
<dbReference type="Pfam" id="PF06966">
    <property type="entry name" value="DUF1295"/>
    <property type="match status" value="1"/>
</dbReference>
<gene>
    <name evidence="1" type="ORF">GOCE00092_LOCUS26587</name>
</gene>
<reference evidence="1" key="1">
    <citation type="submission" date="2021-01" db="EMBL/GenBank/DDBJ databases">
        <authorList>
            <person name="Corre E."/>
            <person name="Pelletier E."/>
            <person name="Niang G."/>
            <person name="Scheremetjew M."/>
            <person name="Finn R."/>
            <person name="Kale V."/>
            <person name="Holt S."/>
            <person name="Cochrane G."/>
            <person name="Meng A."/>
            <person name="Brown T."/>
            <person name="Cohen L."/>
        </authorList>
    </citation>
    <scope>NUCLEOTIDE SEQUENCE</scope>
    <source>
        <strain evidence="1">CCMP 410</strain>
    </source>
</reference>
<dbReference type="AlphaFoldDB" id="A0A7S1VT39"/>
<dbReference type="Gene3D" id="1.20.120.1630">
    <property type="match status" value="1"/>
</dbReference>
<evidence type="ECO:0000313" key="1">
    <source>
        <dbReference type="EMBL" id="CAD9310576.1"/>
    </source>
</evidence>
<organism evidence="1">
    <name type="scientific">Grammatophora oceanica</name>
    <dbReference type="NCBI Taxonomy" id="210454"/>
    <lineage>
        <taxon>Eukaryota</taxon>
        <taxon>Sar</taxon>
        <taxon>Stramenopiles</taxon>
        <taxon>Ochrophyta</taxon>
        <taxon>Bacillariophyta</taxon>
        <taxon>Fragilariophyceae</taxon>
        <taxon>Fragilariophycidae</taxon>
        <taxon>Rhabdonematales</taxon>
        <taxon>Grammatophoraceae</taxon>
        <taxon>Grammatophora</taxon>
    </lineage>
</organism>
<dbReference type="InterPro" id="IPR010721">
    <property type="entry name" value="UstE-like"/>
</dbReference>
<name>A0A7S1VT39_9STRA</name>
<proteinExistence type="predicted"/>
<accession>A0A7S1VT39</accession>
<evidence type="ECO:0008006" key="2">
    <source>
        <dbReference type="Google" id="ProtNLM"/>
    </source>
</evidence>
<dbReference type="PROSITE" id="PS50244">
    <property type="entry name" value="S5A_REDUCTASE"/>
    <property type="match status" value="1"/>
</dbReference>
<dbReference type="EMBL" id="HBGK01050503">
    <property type="protein sequence ID" value="CAD9310576.1"/>
    <property type="molecule type" value="Transcribed_RNA"/>
</dbReference>
<sequence>MSLSFLQERFGIAPPPLTSLGKGLTLAQGFFGLYYVYQVRHRQRHHVDPDQILDEDLANTLTYGPATAIAYWANEKYGETSKVPKLLFAHFAKQLLSVFMNKAVKKPDDEQQQQQTLLVVAKSSVYYAIVSYLVGTNSIPGISDSNWGQVIFVIGQVGLMFHKYVAKEEPTEGGSRSLSTSGLYKYIEHPQQLFQIVSWVGIGLASQQFNAILQAGAVFVYSLVLPSSGGAEESGQHGMRSNGEKRYKLIPFVF</sequence>